<evidence type="ECO:0000256" key="9">
    <source>
        <dbReference type="ARBA" id="ARBA00023316"/>
    </source>
</evidence>
<feature type="domain" description="Mur ligase C-terminal" evidence="13">
    <location>
        <begin position="321"/>
        <end position="444"/>
    </location>
</feature>
<proteinExistence type="inferred from homology"/>
<organism evidence="15 16">
    <name type="scientific">Paraclostridium bifermentans</name>
    <name type="common">Clostridium bifermentans</name>
    <dbReference type="NCBI Taxonomy" id="1490"/>
    <lineage>
        <taxon>Bacteria</taxon>
        <taxon>Bacillati</taxon>
        <taxon>Bacillota</taxon>
        <taxon>Clostridia</taxon>
        <taxon>Peptostreptococcales</taxon>
        <taxon>Peptostreptococcaceae</taxon>
        <taxon>Paraclostridium</taxon>
    </lineage>
</organism>
<evidence type="ECO:0000259" key="14">
    <source>
        <dbReference type="Pfam" id="PF08245"/>
    </source>
</evidence>
<dbReference type="Proteomes" id="UP001239169">
    <property type="component" value="Chromosome"/>
</dbReference>
<keyword evidence="6 10" id="KW-0133">Cell shape</keyword>
<evidence type="ECO:0000256" key="11">
    <source>
        <dbReference type="RuleBase" id="RU004136"/>
    </source>
</evidence>
<dbReference type="Gene3D" id="3.90.190.20">
    <property type="entry name" value="Mur ligase, C-terminal domain"/>
    <property type="match status" value="1"/>
</dbReference>
<reference evidence="15 16" key="1">
    <citation type="submission" date="2023-04" db="EMBL/GenBank/DDBJ databases">
        <title>Bacteria Genome Submission.</title>
        <authorList>
            <person name="Isaac P."/>
        </authorList>
    </citation>
    <scope>NUCLEOTIDE SEQUENCE [LARGE SCALE GENOMIC DNA]</scope>
    <source>
        <strain evidence="15 16">SampleS7P1</strain>
    </source>
</reference>
<dbReference type="HAMAP" id="MF_02019">
    <property type="entry name" value="MurF"/>
    <property type="match status" value="1"/>
</dbReference>
<evidence type="ECO:0000313" key="16">
    <source>
        <dbReference type="Proteomes" id="UP001239169"/>
    </source>
</evidence>
<comment type="subcellular location">
    <subcellularLocation>
        <location evidence="10 11">Cytoplasm</location>
    </subcellularLocation>
</comment>
<comment type="pathway">
    <text evidence="10 11">Cell wall biogenesis; peptidoglycan biosynthesis.</text>
</comment>
<keyword evidence="2 10" id="KW-0436">Ligase</keyword>
<dbReference type="PANTHER" id="PTHR43024">
    <property type="entry name" value="UDP-N-ACETYLMURAMOYL-TRIPEPTIDE--D-ALANYL-D-ALANINE LIGASE"/>
    <property type="match status" value="1"/>
</dbReference>
<dbReference type="InterPro" id="IPR035911">
    <property type="entry name" value="MurE/MurF_N"/>
</dbReference>
<comment type="similarity">
    <text evidence="10">Belongs to the MurCDEF family. MurF subfamily.</text>
</comment>
<dbReference type="InterPro" id="IPR051046">
    <property type="entry name" value="MurCDEF_CellWall_CoF430Synth"/>
</dbReference>
<dbReference type="InterPro" id="IPR004101">
    <property type="entry name" value="Mur_ligase_C"/>
</dbReference>
<keyword evidence="8 10" id="KW-0131">Cell cycle</keyword>
<dbReference type="Gene3D" id="3.40.1190.10">
    <property type="entry name" value="Mur-like, catalytic domain"/>
    <property type="match status" value="1"/>
</dbReference>
<evidence type="ECO:0000256" key="7">
    <source>
        <dbReference type="ARBA" id="ARBA00022984"/>
    </source>
</evidence>
<evidence type="ECO:0000256" key="8">
    <source>
        <dbReference type="ARBA" id="ARBA00023306"/>
    </source>
</evidence>
<evidence type="ECO:0000259" key="12">
    <source>
        <dbReference type="Pfam" id="PF01225"/>
    </source>
</evidence>
<evidence type="ECO:0000256" key="10">
    <source>
        <dbReference type="HAMAP-Rule" id="MF_02019"/>
    </source>
</evidence>
<protein>
    <recommendedName>
        <fullName evidence="10 11">UDP-N-acetylmuramoyl-tripeptide--D-alanyl-D-alanine ligase</fullName>
        <ecNumber evidence="10 11">6.3.2.10</ecNumber>
    </recommendedName>
    <alternativeName>
        <fullName evidence="10">D-alanyl-D-alanine-adding enzyme</fullName>
    </alternativeName>
</protein>
<dbReference type="Gene3D" id="3.40.1390.10">
    <property type="entry name" value="MurE/MurF, N-terminal domain"/>
    <property type="match status" value="1"/>
</dbReference>
<dbReference type="NCBIfam" id="TIGR01143">
    <property type="entry name" value="murF"/>
    <property type="match status" value="1"/>
</dbReference>
<dbReference type="InterPro" id="IPR000713">
    <property type="entry name" value="Mur_ligase_N"/>
</dbReference>
<evidence type="ECO:0000256" key="1">
    <source>
        <dbReference type="ARBA" id="ARBA00022490"/>
    </source>
</evidence>
<evidence type="ECO:0000256" key="6">
    <source>
        <dbReference type="ARBA" id="ARBA00022960"/>
    </source>
</evidence>
<comment type="function">
    <text evidence="10 11">Involved in cell wall formation. Catalyzes the final step in the synthesis of UDP-N-acetylmuramoyl-pentapeptide, the precursor of murein.</text>
</comment>
<keyword evidence="3 10" id="KW-0132">Cell division</keyword>
<dbReference type="InterPro" id="IPR036615">
    <property type="entry name" value="Mur_ligase_C_dom_sf"/>
</dbReference>
<gene>
    <name evidence="10 15" type="primary">murF</name>
    <name evidence="15" type="ORF">QJS64_18725</name>
</gene>
<dbReference type="InterPro" id="IPR013221">
    <property type="entry name" value="Mur_ligase_cen"/>
</dbReference>
<keyword evidence="9 10" id="KW-0961">Cell wall biogenesis/degradation</keyword>
<feature type="domain" description="Mur ligase central" evidence="14">
    <location>
        <begin position="112"/>
        <end position="298"/>
    </location>
</feature>
<feature type="binding site" evidence="10">
    <location>
        <begin position="114"/>
        <end position="120"/>
    </location>
    <ligand>
        <name>ATP</name>
        <dbReference type="ChEBI" id="CHEBI:30616"/>
    </ligand>
</feature>
<sequence>MESLSIKELVIATKGTLVKGNESDEIQNIVIDSRKAKSTDAFIAIIGESLDGHKFMQSAYENGCKTFIKNRSNSIKFESSDINLIEVEDTTKALGDIANFYKCKFEIPYIGVTGSVGKTTTKDMIYAAISTKFNTLKNEGNFNNHIGVPLTLFNLNSSHDCAIIEMGMSHFNEIEYLANMVNPKIGVISNIGLSHIENLGSQEGILKAKLEITSNFDESNTLIVNGDDEYLKKICKDELNYDLKTFGFDHNNDIYCTEYSIGEEELRFTCMIDNKKEEIYIPTVGKHNIYNAMAAILVGLRLEMDLKDIKEGLKNFKASKMRLDIIKKDNLTIINDAYNASPDSMKAALDILGRYEKRRVAILGDMFEMGEHSEYGHRLVGGYAIENVDVLITIGESSKFISDESIKLGLNSSNVYHFDNKEIAIEKLSDIINKDDVVLVKASRGMQLENIVQYLSR</sequence>
<accession>A0ABY8R2V3</accession>
<dbReference type="Pfam" id="PF02875">
    <property type="entry name" value="Mur_ligase_C"/>
    <property type="match status" value="1"/>
</dbReference>
<evidence type="ECO:0000256" key="5">
    <source>
        <dbReference type="ARBA" id="ARBA00022840"/>
    </source>
</evidence>
<dbReference type="EC" id="6.3.2.10" evidence="10 11"/>
<dbReference type="GO" id="GO:0047480">
    <property type="term" value="F:UDP-N-acetylmuramoyl-tripeptide-D-alanyl-D-alanine ligase activity"/>
    <property type="evidence" value="ECO:0007669"/>
    <property type="project" value="UniProtKB-EC"/>
</dbReference>
<evidence type="ECO:0000256" key="3">
    <source>
        <dbReference type="ARBA" id="ARBA00022618"/>
    </source>
</evidence>
<keyword evidence="1 10" id="KW-0963">Cytoplasm</keyword>
<keyword evidence="4 10" id="KW-0547">Nucleotide-binding</keyword>
<feature type="domain" description="Mur ligase N-terminal catalytic" evidence="12">
    <location>
        <begin position="25"/>
        <end position="101"/>
    </location>
</feature>
<dbReference type="InterPro" id="IPR005863">
    <property type="entry name" value="UDP-N-AcMur_synth"/>
</dbReference>
<evidence type="ECO:0000259" key="13">
    <source>
        <dbReference type="Pfam" id="PF02875"/>
    </source>
</evidence>
<keyword evidence="5 10" id="KW-0067">ATP-binding</keyword>
<dbReference type="SUPFAM" id="SSF63418">
    <property type="entry name" value="MurE/MurF N-terminal domain"/>
    <property type="match status" value="1"/>
</dbReference>
<keyword evidence="16" id="KW-1185">Reference proteome</keyword>
<evidence type="ECO:0000256" key="4">
    <source>
        <dbReference type="ARBA" id="ARBA00022741"/>
    </source>
</evidence>
<evidence type="ECO:0000256" key="2">
    <source>
        <dbReference type="ARBA" id="ARBA00022598"/>
    </source>
</evidence>
<dbReference type="EMBL" id="CP124685">
    <property type="protein sequence ID" value="WGX75879.1"/>
    <property type="molecule type" value="Genomic_DNA"/>
</dbReference>
<dbReference type="PANTHER" id="PTHR43024:SF1">
    <property type="entry name" value="UDP-N-ACETYLMURAMOYL-TRIPEPTIDE--D-ALANYL-D-ALANINE LIGASE"/>
    <property type="match status" value="1"/>
</dbReference>
<name>A0ABY8R2V3_PARBF</name>
<dbReference type="SUPFAM" id="SSF53623">
    <property type="entry name" value="MurD-like peptide ligases, catalytic domain"/>
    <property type="match status" value="1"/>
</dbReference>
<dbReference type="Pfam" id="PF08245">
    <property type="entry name" value="Mur_ligase_M"/>
    <property type="match status" value="1"/>
</dbReference>
<dbReference type="SUPFAM" id="SSF53244">
    <property type="entry name" value="MurD-like peptide ligases, peptide-binding domain"/>
    <property type="match status" value="1"/>
</dbReference>
<dbReference type="InterPro" id="IPR036565">
    <property type="entry name" value="Mur-like_cat_sf"/>
</dbReference>
<evidence type="ECO:0000313" key="15">
    <source>
        <dbReference type="EMBL" id="WGX75879.1"/>
    </source>
</evidence>
<keyword evidence="7 10" id="KW-0573">Peptidoglycan synthesis</keyword>
<dbReference type="Pfam" id="PF01225">
    <property type="entry name" value="Mur_ligase"/>
    <property type="match status" value="1"/>
</dbReference>
<comment type="catalytic activity">
    <reaction evidence="10 11">
        <text>D-alanyl-D-alanine + UDP-N-acetyl-alpha-D-muramoyl-L-alanyl-gamma-D-glutamyl-meso-2,6-diaminopimelate + ATP = UDP-N-acetyl-alpha-D-muramoyl-L-alanyl-gamma-D-glutamyl-meso-2,6-diaminopimeloyl-D-alanyl-D-alanine + ADP + phosphate + H(+)</text>
        <dbReference type="Rhea" id="RHEA:28374"/>
        <dbReference type="ChEBI" id="CHEBI:15378"/>
        <dbReference type="ChEBI" id="CHEBI:30616"/>
        <dbReference type="ChEBI" id="CHEBI:43474"/>
        <dbReference type="ChEBI" id="CHEBI:57822"/>
        <dbReference type="ChEBI" id="CHEBI:61386"/>
        <dbReference type="ChEBI" id="CHEBI:83905"/>
        <dbReference type="ChEBI" id="CHEBI:456216"/>
        <dbReference type="EC" id="6.3.2.10"/>
    </reaction>
</comment>